<gene>
    <name evidence="2" type="ORF">CASFOL_024537</name>
</gene>
<protein>
    <submittedName>
        <fullName evidence="2">Uncharacterized protein</fullName>
    </submittedName>
</protein>
<organism evidence="2 3">
    <name type="scientific">Castilleja foliolosa</name>
    <dbReference type="NCBI Taxonomy" id="1961234"/>
    <lineage>
        <taxon>Eukaryota</taxon>
        <taxon>Viridiplantae</taxon>
        <taxon>Streptophyta</taxon>
        <taxon>Embryophyta</taxon>
        <taxon>Tracheophyta</taxon>
        <taxon>Spermatophyta</taxon>
        <taxon>Magnoliopsida</taxon>
        <taxon>eudicotyledons</taxon>
        <taxon>Gunneridae</taxon>
        <taxon>Pentapetalae</taxon>
        <taxon>asterids</taxon>
        <taxon>lamiids</taxon>
        <taxon>Lamiales</taxon>
        <taxon>Orobanchaceae</taxon>
        <taxon>Pedicularideae</taxon>
        <taxon>Castillejinae</taxon>
        <taxon>Castilleja</taxon>
    </lineage>
</organism>
<dbReference type="EMBL" id="JAVIJP010000032">
    <property type="protein sequence ID" value="KAL3631553.1"/>
    <property type="molecule type" value="Genomic_DNA"/>
</dbReference>
<dbReference type="AlphaFoldDB" id="A0ABD3CNM7"/>
<accession>A0ABD3CNM7</accession>
<evidence type="ECO:0000256" key="1">
    <source>
        <dbReference type="SAM" id="MobiDB-lite"/>
    </source>
</evidence>
<reference evidence="3" key="1">
    <citation type="journal article" date="2024" name="IScience">
        <title>Strigolactones Initiate the Formation of Haustorium-like Structures in Castilleja.</title>
        <authorList>
            <person name="Buerger M."/>
            <person name="Peterson D."/>
            <person name="Chory J."/>
        </authorList>
    </citation>
    <scope>NUCLEOTIDE SEQUENCE [LARGE SCALE GENOMIC DNA]</scope>
</reference>
<dbReference type="Proteomes" id="UP001632038">
    <property type="component" value="Unassembled WGS sequence"/>
</dbReference>
<comment type="caution">
    <text evidence="2">The sequence shown here is derived from an EMBL/GenBank/DDBJ whole genome shotgun (WGS) entry which is preliminary data.</text>
</comment>
<feature type="region of interest" description="Disordered" evidence="1">
    <location>
        <begin position="17"/>
        <end position="42"/>
    </location>
</feature>
<evidence type="ECO:0000313" key="2">
    <source>
        <dbReference type="EMBL" id="KAL3631553.1"/>
    </source>
</evidence>
<proteinExistence type="predicted"/>
<evidence type="ECO:0000313" key="3">
    <source>
        <dbReference type="Proteomes" id="UP001632038"/>
    </source>
</evidence>
<sequence>MVEGWIPASKGGGFRLMAARGPPISSSSSQFPARIRNVRRHR</sequence>
<name>A0ABD3CNM7_9LAMI</name>
<keyword evidence="3" id="KW-1185">Reference proteome</keyword>